<name>A0AAV4HEG3_9GAST</name>
<keyword evidence="13" id="KW-1185">Reference proteome</keyword>
<feature type="domain" description="Peptidase M12A" evidence="11">
    <location>
        <begin position="111"/>
        <end position="323"/>
    </location>
</feature>
<evidence type="ECO:0000313" key="13">
    <source>
        <dbReference type="Proteomes" id="UP000762676"/>
    </source>
</evidence>
<protein>
    <recommendedName>
        <fullName evidence="7">Metalloendopeptidase</fullName>
        <ecNumber evidence="7">3.4.24.-</ecNumber>
    </recommendedName>
</protein>
<dbReference type="InterPro" id="IPR016187">
    <property type="entry name" value="CTDL_fold"/>
</dbReference>
<dbReference type="InterPro" id="IPR000001">
    <property type="entry name" value="Kringle"/>
</dbReference>
<dbReference type="SMART" id="SM00130">
    <property type="entry name" value="KR"/>
    <property type="match status" value="1"/>
</dbReference>
<dbReference type="CDD" id="cd00037">
    <property type="entry name" value="CLECT"/>
    <property type="match status" value="1"/>
</dbReference>
<feature type="binding site" evidence="6">
    <location>
        <position position="227"/>
    </location>
    <ligand>
        <name>Zn(2+)</name>
        <dbReference type="ChEBI" id="CHEBI:29105"/>
        <note>catalytic</note>
    </ligand>
</feature>
<dbReference type="SUPFAM" id="SSF55486">
    <property type="entry name" value="Metalloproteases ('zincins'), catalytic domain"/>
    <property type="match status" value="1"/>
</dbReference>
<evidence type="ECO:0000256" key="7">
    <source>
        <dbReference type="RuleBase" id="RU361183"/>
    </source>
</evidence>
<dbReference type="Pfam" id="PF00059">
    <property type="entry name" value="Lectin_C"/>
    <property type="match status" value="2"/>
</dbReference>
<feature type="domain" description="Kringle" evidence="9">
    <location>
        <begin position="584"/>
        <end position="674"/>
    </location>
</feature>
<dbReference type="SMART" id="SM00032">
    <property type="entry name" value="CCP"/>
    <property type="match status" value="2"/>
</dbReference>
<dbReference type="PROSITE" id="PS51864">
    <property type="entry name" value="ASTACIN"/>
    <property type="match status" value="1"/>
</dbReference>
<comment type="caution">
    <text evidence="12">The sequence shown here is derived from an EMBL/GenBank/DDBJ whole genome shotgun (WGS) entry which is preliminary data.</text>
</comment>
<feature type="domain" description="C-type lectin" evidence="8">
    <location>
        <begin position="775"/>
        <end position="877"/>
    </location>
</feature>
<sequence>MKENLVRSRTLVLFVALSLHVSNGHSTYPDRTEGEGVVEQYILAREEVEYELEDFYLTAAPGDEPDFHSDAMENLRKIRELLLTSGLPPKDVADLIEGDPGLAHAGAHKANAISRHKRTIEVKLSRRWTKGLVPYVFTESISKSNQEEIIRSMRTFERFTCIRFMPWSEENGVTTNQKLGLDHESYLSFLVGGGCWSFQGNLRKPAGAGGQKISCCGGYTCIHEIGHAMGESHEHQSPNPDRDRMIRINFDGIAENGRNSYKRHSAKYVKSVGYDLSSYMHYAPWSFRASKDTQTFYKFFPELPHKNSFFYLMREVSLEHKCQDKCSTFPLTCENDGYLTLVDNRCYCECIPGLDPETGCTTIFKNDPEDIAFPGGKYAIPAHSTGCPDDSFVLGSRTQINEGGNYKTSPFNLGFDVSGNKVEQKFCIHDSPPTEKAWPGANLCLYRRGGECPDGFTEGFVQYNDLPTEVSPNTKSGELPDGVFDDNTKLEYCCANTGFSRDKLHLPSRKPFVLIKRRGKDCQKVQGMHIEVNTLRIGNANDGETALVGGDHPMYKKDKKTQGYWTAYCNYKPAMIVKNDDLCYAVSDRGMTYDGDINFTRDFEPCLPWAKVSHCEMHPFKTNRFNTILQGNKCRNPDQGTGFQPWCFVKAKNCIRGYCDVCQIGKRFDRVDNCAELKASGQCSLNQCAKTCADQYPQPSAPVKASDVSCSAPGRAPDGAPVGDSKSSYAVGEAVKYKCDYSDSTKLRYCLTSGKWSSMGTACSDCPDEFALHVENKKCYLFPNIKRNADEAFKFCQGKGGFVAFPISEEENVLLKSFTPNHFFLGITDKDVEGTFVTATGEPAEFTKWGGVEPNNYGNREDCTEMNKASTWNDLPCTGYTRHFICQANRAPLKDCLDFSDKCAELFTLNPNMCKKFSTFADKHCRYTCGFCGVEDSPTCKVSTPEGDMTELTRGMSFTLSCDEGLVPLSGDEVRGCQADGTLSGKPLECTNNCPEGWTLNPENLFCYKKFDSPKNYSAAEADCAEYQGTLTTAADRDEQAFVFSLKGSSSSIWLALTDSLVEGTFRWTDGKLLTYSNWKHWEPNDYGRDGEDCAQMNPNGNWNDNNCVKAKLQYVCKVHVEEFGEYGLFWSTLESGVEALESFFG</sequence>
<dbReference type="SMART" id="SM00235">
    <property type="entry name" value="ZnMc"/>
    <property type="match status" value="1"/>
</dbReference>
<comment type="caution">
    <text evidence="4">Lacks conserved residue(s) required for the propagation of feature annotation.</text>
</comment>
<dbReference type="Pfam" id="PF16977">
    <property type="entry name" value="ApeC"/>
    <property type="match status" value="1"/>
</dbReference>
<accession>A0AAV4HEG3</accession>
<evidence type="ECO:0000256" key="3">
    <source>
        <dbReference type="ARBA" id="ARBA00023157"/>
    </source>
</evidence>
<dbReference type="PROSITE" id="PS50923">
    <property type="entry name" value="SUSHI"/>
    <property type="match status" value="1"/>
</dbReference>
<dbReference type="InterPro" id="IPR001304">
    <property type="entry name" value="C-type_lectin-like"/>
</dbReference>
<dbReference type="GO" id="GO:0008270">
    <property type="term" value="F:zinc ion binding"/>
    <property type="evidence" value="ECO:0007669"/>
    <property type="project" value="UniProtKB-UniRule"/>
</dbReference>
<dbReference type="EC" id="3.4.24.-" evidence="7"/>
<dbReference type="InterPro" id="IPR024079">
    <property type="entry name" value="MetalloPept_cat_dom_sf"/>
</dbReference>
<evidence type="ECO:0000259" key="9">
    <source>
        <dbReference type="PROSITE" id="PS50070"/>
    </source>
</evidence>
<dbReference type="InterPro" id="IPR018378">
    <property type="entry name" value="C-type_lectin_CS"/>
</dbReference>
<dbReference type="GO" id="GO:0006508">
    <property type="term" value="P:proteolysis"/>
    <property type="evidence" value="ECO:0007669"/>
    <property type="project" value="UniProtKB-KW"/>
</dbReference>
<feature type="signal peptide" evidence="7">
    <location>
        <begin position="1"/>
        <end position="26"/>
    </location>
</feature>
<keyword evidence="3" id="KW-1015">Disulfide bond</keyword>
<evidence type="ECO:0000259" key="10">
    <source>
        <dbReference type="PROSITE" id="PS50923"/>
    </source>
</evidence>
<dbReference type="PROSITE" id="PS50041">
    <property type="entry name" value="C_TYPE_LECTIN_2"/>
    <property type="match status" value="2"/>
</dbReference>
<dbReference type="Pfam" id="PF01400">
    <property type="entry name" value="Astacin"/>
    <property type="match status" value="1"/>
</dbReference>
<feature type="domain" description="Sushi" evidence="10">
    <location>
        <begin position="708"/>
        <end position="765"/>
    </location>
</feature>
<dbReference type="PANTHER" id="PTHR19324">
    <property type="entry name" value="PERFORIN-LIKE PROTEIN 1"/>
    <property type="match status" value="1"/>
</dbReference>
<dbReference type="PROSITE" id="PS50070">
    <property type="entry name" value="KRINGLE_2"/>
    <property type="match status" value="1"/>
</dbReference>
<dbReference type="AlphaFoldDB" id="A0AAV4HEG3"/>
<dbReference type="InterPro" id="IPR000436">
    <property type="entry name" value="Sushi_SCR_CCP_dom"/>
</dbReference>
<evidence type="ECO:0000259" key="8">
    <source>
        <dbReference type="PROSITE" id="PS50041"/>
    </source>
</evidence>
<evidence type="ECO:0000313" key="12">
    <source>
        <dbReference type="EMBL" id="GFR96298.1"/>
    </source>
</evidence>
<dbReference type="PROSITE" id="PS00615">
    <property type="entry name" value="C_TYPE_LECTIN_1"/>
    <property type="match status" value="2"/>
</dbReference>
<dbReference type="InterPro" id="IPR038178">
    <property type="entry name" value="Kringle_sf"/>
</dbReference>
<organism evidence="12 13">
    <name type="scientific">Elysia marginata</name>
    <dbReference type="NCBI Taxonomy" id="1093978"/>
    <lineage>
        <taxon>Eukaryota</taxon>
        <taxon>Metazoa</taxon>
        <taxon>Spiralia</taxon>
        <taxon>Lophotrochozoa</taxon>
        <taxon>Mollusca</taxon>
        <taxon>Gastropoda</taxon>
        <taxon>Heterobranchia</taxon>
        <taxon>Euthyneura</taxon>
        <taxon>Panpulmonata</taxon>
        <taxon>Sacoglossa</taxon>
        <taxon>Placobranchoidea</taxon>
        <taxon>Plakobranchidae</taxon>
        <taxon>Elysia</taxon>
    </lineage>
</organism>
<evidence type="ECO:0000259" key="11">
    <source>
        <dbReference type="PROSITE" id="PS51864"/>
    </source>
</evidence>
<dbReference type="EMBL" id="BMAT01008986">
    <property type="protein sequence ID" value="GFR96298.1"/>
    <property type="molecule type" value="Genomic_DNA"/>
</dbReference>
<evidence type="ECO:0000256" key="4">
    <source>
        <dbReference type="PROSITE-ProRule" id="PRU00121"/>
    </source>
</evidence>
<dbReference type="InterPro" id="IPR001506">
    <property type="entry name" value="Peptidase_M12A"/>
</dbReference>
<dbReference type="SUPFAM" id="SSF57440">
    <property type="entry name" value="Kringle-like"/>
    <property type="match status" value="1"/>
</dbReference>
<keyword evidence="6 7" id="KW-0482">Metalloprotease</keyword>
<dbReference type="InterPro" id="IPR035976">
    <property type="entry name" value="Sushi/SCR/CCP_sf"/>
</dbReference>
<evidence type="ECO:0000256" key="2">
    <source>
        <dbReference type="ARBA" id="ARBA00022729"/>
    </source>
</evidence>
<keyword evidence="2 7" id="KW-0732">Signal</keyword>
<dbReference type="Proteomes" id="UP000762676">
    <property type="component" value="Unassembled WGS sequence"/>
</dbReference>
<evidence type="ECO:0000256" key="5">
    <source>
        <dbReference type="PROSITE-ProRule" id="PRU00302"/>
    </source>
</evidence>
<dbReference type="GO" id="GO:0004222">
    <property type="term" value="F:metalloendopeptidase activity"/>
    <property type="evidence" value="ECO:0007669"/>
    <property type="project" value="UniProtKB-UniRule"/>
</dbReference>
<feature type="domain" description="C-type lectin" evidence="8">
    <location>
        <begin position="1003"/>
        <end position="1108"/>
    </location>
</feature>
<dbReference type="Gene3D" id="3.40.390.10">
    <property type="entry name" value="Collagenase (Catalytic Domain)"/>
    <property type="match status" value="1"/>
</dbReference>
<reference evidence="12 13" key="1">
    <citation type="journal article" date="2021" name="Elife">
        <title>Chloroplast acquisition without the gene transfer in kleptoplastic sea slugs, Plakobranchus ocellatus.</title>
        <authorList>
            <person name="Maeda T."/>
            <person name="Takahashi S."/>
            <person name="Yoshida T."/>
            <person name="Shimamura S."/>
            <person name="Takaki Y."/>
            <person name="Nagai Y."/>
            <person name="Toyoda A."/>
            <person name="Suzuki Y."/>
            <person name="Arimoto A."/>
            <person name="Ishii H."/>
            <person name="Satoh N."/>
            <person name="Nishiyama T."/>
            <person name="Hasebe M."/>
            <person name="Maruyama T."/>
            <person name="Minagawa J."/>
            <person name="Obokata J."/>
            <person name="Shigenobu S."/>
        </authorList>
    </citation>
    <scope>NUCLEOTIDE SEQUENCE [LARGE SCALE GENOMIC DNA]</scope>
</reference>
<proteinExistence type="predicted"/>
<keyword evidence="6 7" id="KW-0645">Protease</keyword>
<dbReference type="PANTHER" id="PTHR19324:SF33">
    <property type="entry name" value="MUCIN-5AC"/>
    <property type="match status" value="1"/>
</dbReference>
<dbReference type="InterPro" id="IPR006026">
    <property type="entry name" value="Peptidase_Metallo"/>
</dbReference>
<evidence type="ECO:0000256" key="1">
    <source>
        <dbReference type="ARBA" id="ARBA00022572"/>
    </source>
</evidence>
<dbReference type="SMART" id="SM00034">
    <property type="entry name" value="CLECT"/>
    <property type="match status" value="2"/>
</dbReference>
<keyword evidence="6 7" id="KW-0479">Metal-binding</keyword>
<keyword evidence="6 7" id="KW-0378">Hydrolase</keyword>
<keyword evidence="5" id="KW-0768">Sushi</keyword>
<dbReference type="InterPro" id="IPR031569">
    <property type="entry name" value="ApeC"/>
</dbReference>
<keyword evidence="6 7" id="KW-0862">Zinc</keyword>
<dbReference type="InterPro" id="IPR016186">
    <property type="entry name" value="C-type_lectin-like/link_sf"/>
</dbReference>
<feature type="active site" evidence="6">
    <location>
        <position position="224"/>
    </location>
</feature>
<feature type="binding site" evidence="6">
    <location>
        <position position="223"/>
    </location>
    <ligand>
        <name>Zn(2+)</name>
        <dbReference type="ChEBI" id="CHEBI:29105"/>
        <note>catalytic</note>
    </ligand>
</feature>
<dbReference type="Gene3D" id="3.10.100.10">
    <property type="entry name" value="Mannose-Binding Protein A, subunit A"/>
    <property type="match status" value="2"/>
</dbReference>
<dbReference type="InterPro" id="IPR013806">
    <property type="entry name" value="Kringle-like"/>
</dbReference>
<dbReference type="PRINTS" id="PR00480">
    <property type="entry name" value="ASTACIN"/>
</dbReference>
<evidence type="ECO:0000256" key="6">
    <source>
        <dbReference type="PROSITE-ProRule" id="PRU01211"/>
    </source>
</evidence>
<feature type="chain" id="PRO_5043089982" description="Metalloendopeptidase" evidence="7">
    <location>
        <begin position="27"/>
        <end position="1146"/>
    </location>
</feature>
<keyword evidence="1 4" id="KW-0420">Kringle</keyword>
<dbReference type="Gene3D" id="2.10.70.10">
    <property type="entry name" value="Complement Module, domain 1"/>
    <property type="match status" value="1"/>
</dbReference>
<comment type="cofactor">
    <cofactor evidence="6 7">
        <name>Zn(2+)</name>
        <dbReference type="ChEBI" id="CHEBI:29105"/>
    </cofactor>
    <text evidence="6 7">Binds 1 zinc ion per subunit.</text>
</comment>
<gene>
    <name evidence="12" type="ORF">ElyMa_004449100</name>
</gene>
<dbReference type="Gene3D" id="2.40.20.10">
    <property type="entry name" value="Plasminogen Kringle 4"/>
    <property type="match status" value="1"/>
</dbReference>
<dbReference type="Pfam" id="PF00051">
    <property type="entry name" value="Kringle"/>
    <property type="match status" value="1"/>
</dbReference>
<feature type="binding site" evidence="6">
    <location>
        <position position="233"/>
    </location>
    <ligand>
        <name>Zn(2+)</name>
        <dbReference type="ChEBI" id="CHEBI:29105"/>
        <note>catalytic</note>
    </ligand>
</feature>
<dbReference type="SUPFAM" id="SSF56436">
    <property type="entry name" value="C-type lectin-like"/>
    <property type="match status" value="2"/>
</dbReference>
<dbReference type="SUPFAM" id="SSF57535">
    <property type="entry name" value="Complement control module/SCR domain"/>
    <property type="match status" value="1"/>
</dbReference>